<reference evidence="1 2" key="1">
    <citation type="submission" date="2019-01" db="EMBL/GenBank/DDBJ databases">
        <authorList>
            <person name="B I."/>
            <person name="Ch S."/>
            <person name="Ch V.R."/>
        </authorList>
    </citation>
    <scope>NUCLEOTIDE SEQUENCE [LARGE SCALE GENOMIC DNA]</scope>
    <source>
        <strain evidence="1 2">JC507</strain>
    </source>
</reference>
<evidence type="ECO:0000313" key="1">
    <source>
        <dbReference type="EMBL" id="THV60734.1"/>
    </source>
</evidence>
<gene>
    <name evidence="1" type="ORF">EK417_09110</name>
</gene>
<evidence type="ECO:0000313" key="2">
    <source>
        <dbReference type="Proteomes" id="UP000306038"/>
    </source>
</evidence>
<keyword evidence="2" id="KW-1185">Reference proteome</keyword>
<organism evidence="1 2">
    <name type="scientific">Chryseobacterium candidae</name>
    <dbReference type="NCBI Taxonomy" id="1978493"/>
    <lineage>
        <taxon>Bacteria</taxon>
        <taxon>Pseudomonadati</taxon>
        <taxon>Bacteroidota</taxon>
        <taxon>Flavobacteriia</taxon>
        <taxon>Flavobacteriales</taxon>
        <taxon>Weeksellaceae</taxon>
        <taxon>Chryseobacterium group</taxon>
        <taxon>Chryseobacterium</taxon>
    </lineage>
</organism>
<comment type="caution">
    <text evidence="1">The sequence shown here is derived from an EMBL/GenBank/DDBJ whole genome shotgun (WGS) entry which is preliminary data.</text>
</comment>
<sequence>MENKINKTVNLDLTTIDSNIFAIFGAFSRQARREKWAQQDIDAVLEEAKKHDYNHAIATISEYCLPEDNSNSKNEED</sequence>
<dbReference type="RefSeq" id="WP_136521986.1">
    <property type="nucleotide sequence ID" value="NZ_SDLV01000016.1"/>
</dbReference>
<dbReference type="Proteomes" id="UP000306038">
    <property type="component" value="Unassembled WGS sequence"/>
</dbReference>
<name>A0ABY2RAY8_9FLAO</name>
<accession>A0ABY2RAY8</accession>
<protein>
    <submittedName>
        <fullName evidence="1">Uncharacterized protein</fullName>
    </submittedName>
</protein>
<proteinExistence type="predicted"/>
<dbReference type="EMBL" id="SDLV01000016">
    <property type="protein sequence ID" value="THV60734.1"/>
    <property type="molecule type" value="Genomic_DNA"/>
</dbReference>